<keyword evidence="3" id="KW-0202">Cytokine</keyword>
<evidence type="ECO:0000313" key="13">
    <source>
        <dbReference type="EMBL" id="KOF71483.1"/>
    </source>
</evidence>
<dbReference type="AlphaFoldDB" id="A0A0L8G3L4"/>
<evidence type="ECO:0000256" key="3">
    <source>
        <dbReference type="ARBA" id="ARBA00022514"/>
    </source>
</evidence>
<dbReference type="GO" id="GO:0050178">
    <property type="term" value="F:phenylpyruvate tautomerase activity"/>
    <property type="evidence" value="ECO:0007669"/>
    <property type="project" value="UniProtKB-EC"/>
</dbReference>
<dbReference type="SUPFAM" id="SSF55331">
    <property type="entry name" value="Tautomerase/MIF"/>
    <property type="match status" value="1"/>
</dbReference>
<dbReference type="EC" id="5.3.3.12" evidence="8"/>
<reference evidence="13" key="1">
    <citation type="submission" date="2015-07" db="EMBL/GenBank/DDBJ databases">
        <title>MeaNS - Measles Nucleotide Surveillance Program.</title>
        <authorList>
            <person name="Tran T."/>
            <person name="Druce J."/>
        </authorList>
    </citation>
    <scope>NUCLEOTIDE SEQUENCE</scope>
    <source>
        <strain evidence="13">UCB-OBI-ISO-001</strain>
        <tissue evidence="13">Gonad</tissue>
    </source>
</reference>
<comment type="similarity">
    <text evidence="2">Belongs to the MIF family.</text>
</comment>
<evidence type="ECO:0000256" key="12">
    <source>
        <dbReference type="ARBA" id="ARBA00042730"/>
    </source>
</evidence>
<dbReference type="EC" id="5.3.2.1" evidence="9"/>
<comment type="subcellular location">
    <subcellularLocation>
        <location evidence="1">Secreted</location>
    </subcellularLocation>
</comment>
<protein>
    <recommendedName>
        <fullName evidence="12">L-dopachrome isomerase</fullName>
        <ecNumber evidence="9">5.3.2.1</ecNumber>
        <ecNumber evidence="8">5.3.3.12</ecNumber>
    </recommendedName>
    <alternativeName>
        <fullName evidence="10">L-dopachrome tautomerase</fullName>
    </alternativeName>
    <alternativeName>
        <fullName evidence="11">Phenylpyruvate tautomerase</fullName>
    </alternativeName>
</protein>
<gene>
    <name evidence="13" type="ORF">OCBIM_22001023mg</name>
</gene>
<dbReference type="GO" id="GO:0005615">
    <property type="term" value="C:extracellular space"/>
    <property type="evidence" value="ECO:0007669"/>
    <property type="project" value="UniProtKB-KW"/>
</dbReference>
<dbReference type="PROSITE" id="PS01158">
    <property type="entry name" value="MIF"/>
    <property type="match status" value="1"/>
</dbReference>
<evidence type="ECO:0000256" key="6">
    <source>
        <dbReference type="ARBA" id="ARBA00036735"/>
    </source>
</evidence>
<evidence type="ECO:0000256" key="8">
    <source>
        <dbReference type="ARBA" id="ARBA00038932"/>
    </source>
</evidence>
<proteinExistence type="inferred from homology"/>
<keyword evidence="4" id="KW-0964">Secreted</keyword>
<dbReference type="STRING" id="37653.A0A0L8G3L4"/>
<dbReference type="InterPro" id="IPR014347">
    <property type="entry name" value="Tautomerase/MIF_sf"/>
</dbReference>
<dbReference type="EMBL" id="KQ424157">
    <property type="protein sequence ID" value="KOF71483.1"/>
    <property type="molecule type" value="Genomic_DNA"/>
</dbReference>
<evidence type="ECO:0000256" key="5">
    <source>
        <dbReference type="ARBA" id="ARBA00023235"/>
    </source>
</evidence>
<dbReference type="Pfam" id="PF01187">
    <property type="entry name" value="MIF"/>
    <property type="match status" value="1"/>
</dbReference>
<evidence type="ECO:0000256" key="2">
    <source>
        <dbReference type="ARBA" id="ARBA00005851"/>
    </source>
</evidence>
<evidence type="ECO:0000256" key="4">
    <source>
        <dbReference type="ARBA" id="ARBA00022525"/>
    </source>
</evidence>
<evidence type="ECO:0000256" key="9">
    <source>
        <dbReference type="ARBA" id="ARBA00039086"/>
    </source>
</evidence>
<comment type="catalytic activity">
    <reaction evidence="6">
        <text>3-phenylpyruvate = enol-phenylpyruvate</text>
        <dbReference type="Rhea" id="RHEA:17097"/>
        <dbReference type="ChEBI" id="CHEBI:16815"/>
        <dbReference type="ChEBI" id="CHEBI:18005"/>
        <dbReference type="EC" id="5.3.2.1"/>
    </reaction>
</comment>
<organism evidence="13">
    <name type="scientific">Octopus bimaculoides</name>
    <name type="common">California two-spotted octopus</name>
    <dbReference type="NCBI Taxonomy" id="37653"/>
    <lineage>
        <taxon>Eukaryota</taxon>
        <taxon>Metazoa</taxon>
        <taxon>Spiralia</taxon>
        <taxon>Lophotrochozoa</taxon>
        <taxon>Mollusca</taxon>
        <taxon>Cephalopoda</taxon>
        <taxon>Coleoidea</taxon>
        <taxon>Octopodiformes</taxon>
        <taxon>Octopoda</taxon>
        <taxon>Incirrata</taxon>
        <taxon>Octopodidae</taxon>
        <taxon>Octopus</taxon>
    </lineage>
</organism>
<dbReference type="OrthoDB" id="255819at2759"/>
<accession>A0A0L8G3L4</accession>
<evidence type="ECO:0000256" key="7">
    <source>
        <dbReference type="ARBA" id="ARBA00036823"/>
    </source>
</evidence>
<evidence type="ECO:0000256" key="10">
    <source>
        <dbReference type="ARBA" id="ARBA00041631"/>
    </source>
</evidence>
<dbReference type="Gene3D" id="3.30.429.10">
    <property type="entry name" value="Macrophage Migration Inhibitory Factor"/>
    <property type="match status" value="1"/>
</dbReference>
<sequence length="114" mass="12561">MPILVINTNLPREKIPQDFLSKATEMMSKQIGKPSKYFTICVHPDLIMSHGGSTDPCAAVHVTSIGKLGPDVNKDHSKTIGSFIHETLNIPMDRFYIQFNDVPPASVGYNGTTF</sequence>
<dbReference type="GO" id="GO:0005125">
    <property type="term" value="F:cytokine activity"/>
    <property type="evidence" value="ECO:0007669"/>
    <property type="project" value="UniProtKB-KW"/>
</dbReference>
<dbReference type="OMA" id="NKHLHIS"/>
<comment type="catalytic activity">
    <reaction evidence="7">
        <text>L-dopachrome = 5,6-dihydroxyindole-2-carboxylate</text>
        <dbReference type="Rhea" id="RHEA:13041"/>
        <dbReference type="ChEBI" id="CHEBI:16875"/>
        <dbReference type="ChEBI" id="CHEBI:57509"/>
        <dbReference type="EC" id="5.3.3.12"/>
    </reaction>
</comment>
<dbReference type="PANTHER" id="PTHR11954">
    <property type="entry name" value="D-DOPACHROME DECARBOXYLASE"/>
    <property type="match status" value="1"/>
</dbReference>
<evidence type="ECO:0000256" key="11">
    <source>
        <dbReference type="ARBA" id="ARBA00041912"/>
    </source>
</evidence>
<dbReference type="PANTHER" id="PTHR11954:SF6">
    <property type="entry name" value="MACROPHAGE MIGRATION INHIBITORY FACTOR"/>
    <property type="match status" value="1"/>
</dbReference>
<dbReference type="GO" id="GO:0004167">
    <property type="term" value="F:dopachrome isomerase activity"/>
    <property type="evidence" value="ECO:0007669"/>
    <property type="project" value="UniProtKB-EC"/>
</dbReference>
<name>A0A0L8G3L4_OCTBM</name>
<evidence type="ECO:0000256" key="1">
    <source>
        <dbReference type="ARBA" id="ARBA00004613"/>
    </source>
</evidence>
<dbReference type="InterPro" id="IPR019829">
    <property type="entry name" value="Macrophage_inhib_fac_CS"/>
</dbReference>
<dbReference type="InterPro" id="IPR001398">
    <property type="entry name" value="Macrophage_inhib_fac"/>
</dbReference>
<dbReference type="KEGG" id="obi:106879456"/>
<keyword evidence="5" id="KW-0413">Isomerase</keyword>